<evidence type="ECO:0000313" key="1">
    <source>
        <dbReference type="EMBL" id="CUH42027.1"/>
    </source>
</evidence>
<evidence type="ECO:0000313" key="2">
    <source>
        <dbReference type="Proteomes" id="UP000050786"/>
    </source>
</evidence>
<dbReference type="Gene3D" id="1.25.40.10">
    <property type="entry name" value="Tetratricopeptide repeat domain"/>
    <property type="match status" value="1"/>
</dbReference>
<keyword evidence="1" id="KW-0449">Lipoprotein</keyword>
<name>A0A0P1EIZ6_9RHOB</name>
<dbReference type="Proteomes" id="UP000050786">
    <property type="component" value="Unassembled WGS sequence"/>
</dbReference>
<proteinExistence type="predicted"/>
<dbReference type="InterPro" id="IPR011990">
    <property type="entry name" value="TPR-like_helical_dom_sf"/>
</dbReference>
<organism evidence="1 2">
    <name type="scientific">Ruegeria atlantica</name>
    <dbReference type="NCBI Taxonomy" id="81569"/>
    <lineage>
        <taxon>Bacteria</taxon>
        <taxon>Pseudomonadati</taxon>
        <taxon>Pseudomonadota</taxon>
        <taxon>Alphaproteobacteria</taxon>
        <taxon>Rhodobacterales</taxon>
        <taxon>Roseobacteraceae</taxon>
        <taxon>Ruegeria</taxon>
    </lineage>
</organism>
<gene>
    <name evidence="1" type="ORF">RUM4293_00912</name>
</gene>
<dbReference type="EMBL" id="CYPS01000011">
    <property type="protein sequence ID" value="CUH42027.1"/>
    <property type="molecule type" value="Genomic_DNA"/>
</dbReference>
<protein>
    <submittedName>
        <fullName evidence="1">Putative PEP-CTERM system TPR-repeat lipoprotein</fullName>
    </submittedName>
</protein>
<keyword evidence="2" id="KW-1185">Reference proteome</keyword>
<dbReference type="SUPFAM" id="SSF48452">
    <property type="entry name" value="TPR-like"/>
    <property type="match status" value="2"/>
</dbReference>
<reference evidence="2" key="1">
    <citation type="submission" date="2015-09" db="EMBL/GenBank/DDBJ databases">
        <authorList>
            <person name="Rodrigo-Torres L."/>
            <person name="Arahal D.R."/>
        </authorList>
    </citation>
    <scope>NUCLEOTIDE SEQUENCE [LARGE SCALE GENOMIC DNA]</scope>
    <source>
        <strain evidence="2">CECT 4293</strain>
    </source>
</reference>
<dbReference type="AlphaFoldDB" id="A0A0P1EIZ6"/>
<accession>A0A0P1EIZ6</accession>
<sequence length="459" mass="50146">MGPREITATKHPHWSGHLELEEVREELNRVKSSELFTGASRLSELLEYIVEQNLLDPTQKPLAKTIAEDVYGRPPDQNGDSHNIVRVDAGRLRRRLAQYFAGPGRDDPIHIHIDPGGYVPRFELKYSSDAQTEDVATELELHSRWKSRPFQIAVSIFVSLGVGLGLGITISSTRENTTDVSGQFETSNDPTLEAERRAHLAKSPSSLQAVTLSDQARNLIFPMIERAQLELALAMFRHAIEKDESYFGGYAGASQCLAAFAIFAPNGPQRSALLKEARHLANQAEVLSPANSWTQSALSWVDLAEGDTKRAIEHADIALDLAPRDGNVLDFYAMVMLATGDFDAALAASTSDRPRTSGLGRFANKSIYGAASFHAGKYEQAIDALNAATRAGDPISAPTLIYLAAANAALGNQAEALALESDLKQNWPTIDTVALLDRLYVNPEQVRALTDHLSTIPQR</sequence>